<name>F0EF82_ENTCA</name>
<dbReference type="Proteomes" id="UP000004835">
    <property type="component" value="Unassembled WGS sequence"/>
</dbReference>
<evidence type="ECO:0000313" key="2">
    <source>
        <dbReference type="Proteomes" id="UP000004835"/>
    </source>
</evidence>
<protein>
    <submittedName>
        <fullName evidence="1">Uncharacterized protein</fullName>
    </submittedName>
</protein>
<dbReference type="HOGENOM" id="CLU_3288934_0_0_9"/>
<reference evidence="1 2" key="1">
    <citation type="submission" date="2011-01" db="EMBL/GenBank/DDBJ databases">
        <authorList>
            <person name="Muzny D."/>
            <person name="Qin X."/>
            <person name="Deng J."/>
            <person name="Jiang H."/>
            <person name="Liu Y."/>
            <person name="Qu J."/>
            <person name="Song X.-Z."/>
            <person name="Zhang L."/>
            <person name="Thornton R."/>
            <person name="Coyle M."/>
            <person name="Francisco L."/>
            <person name="Jackson L."/>
            <person name="Javaid M."/>
            <person name="Korchina V."/>
            <person name="Kovar C."/>
            <person name="Mata R."/>
            <person name="Mathew T."/>
            <person name="Ngo R."/>
            <person name="Nguyen L."/>
            <person name="Nguyen N."/>
            <person name="Okwuonu G."/>
            <person name="Ongeri F."/>
            <person name="Pham C."/>
            <person name="Simmons D."/>
            <person name="Wilczek-Boney K."/>
            <person name="Hale W."/>
            <person name="Jakkamsetti A."/>
            <person name="Pham P."/>
            <person name="Ruth R."/>
            <person name="San Lucas F."/>
            <person name="Warren J."/>
            <person name="Zhang J."/>
            <person name="Zhao Z."/>
            <person name="Zhou C."/>
            <person name="Zhu D."/>
            <person name="Lee S."/>
            <person name="Bess C."/>
            <person name="Blankenburg K."/>
            <person name="Forbes L."/>
            <person name="Fu Q."/>
            <person name="Gubbala S."/>
            <person name="Hirani K."/>
            <person name="Jayaseelan J.C."/>
            <person name="Lara F."/>
            <person name="Munidasa M."/>
            <person name="Palculict T."/>
            <person name="Patil S."/>
            <person name="Pu L.-L."/>
            <person name="Saada N."/>
            <person name="Tang L."/>
            <person name="Weissenberger G."/>
            <person name="Zhu Y."/>
            <person name="Hemphill L."/>
            <person name="Shang Y."/>
            <person name="Youmans B."/>
            <person name="Ayvaz T."/>
            <person name="Ross M."/>
            <person name="Santibanez J."/>
            <person name="Aqrawi P."/>
            <person name="Gross S."/>
            <person name="Joshi V."/>
            <person name="Fowler G."/>
            <person name="Nazareth L."/>
            <person name="Reid J."/>
            <person name="Worley K."/>
            <person name="Petrosino J."/>
            <person name="Highlander S."/>
            <person name="Gibbs R."/>
        </authorList>
    </citation>
    <scope>NUCLEOTIDE SEQUENCE [LARGE SCALE GENOMIC DNA]</scope>
    <source>
        <strain evidence="1 2">ATCC 12755</strain>
    </source>
</reference>
<sequence length="40" mass="4875">MEADLLKVPLFNNVDCCIDEWRSDLWFFRYQDSKTSERTC</sequence>
<proteinExistence type="predicted"/>
<organism evidence="1 2">
    <name type="scientific">Enterococcus casseliflavus ATCC 12755</name>
    <dbReference type="NCBI Taxonomy" id="888066"/>
    <lineage>
        <taxon>Bacteria</taxon>
        <taxon>Bacillati</taxon>
        <taxon>Bacillota</taxon>
        <taxon>Bacilli</taxon>
        <taxon>Lactobacillales</taxon>
        <taxon>Enterococcaceae</taxon>
        <taxon>Enterococcus</taxon>
    </lineage>
</organism>
<dbReference type="EMBL" id="AEWT01000002">
    <property type="protein sequence ID" value="EGC71007.1"/>
    <property type="molecule type" value="Genomic_DNA"/>
</dbReference>
<dbReference type="AlphaFoldDB" id="F0EF82"/>
<comment type="caution">
    <text evidence="1">The sequence shown here is derived from an EMBL/GenBank/DDBJ whole genome shotgun (WGS) entry which is preliminary data.</text>
</comment>
<accession>F0EF82</accession>
<evidence type="ECO:0000313" key="1">
    <source>
        <dbReference type="EMBL" id="EGC71007.1"/>
    </source>
</evidence>
<gene>
    <name evidence="1" type="ORF">HMPREF9087_0384</name>
</gene>